<evidence type="ECO:0000313" key="4">
    <source>
        <dbReference type="EMBL" id="MBB4665049.1"/>
    </source>
</evidence>
<dbReference type="Pfam" id="PF01471">
    <property type="entry name" value="PG_binding_1"/>
    <property type="match status" value="1"/>
</dbReference>
<gene>
    <name evidence="4" type="ORF">BDZ31_004668</name>
</gene>
<evidence type="ECO:0000256" key="1">
    <source>
        <dbReference type="SAM" id="MobiDB-lite"/>
    </source>
</evidence>
<dbReference type="Gene3D" id="1.10.101.10">
    <property type="entry name" value="PGBD-like superfamily/PGBD"/>
    <property type="match status" value="1"/>
</dbReference>
<protein>
    <recommendedName>
        <fullName evidence="3">Peptidoglycan binding-like domain-containing protein</fullName>
    </recommendedName>
</protein>
<reference evidence="4 5" key="1">
    <citation type="submission" date="2020-08" db="EMBL/GenBank/DDBJ databases">
        <title>Genomic Encyclopedia of Archaeal and Bacterial Type Strains, Phase II (KMG-II): from individual species to whole genera.</title>
        <authorList>
            <person name="Goeker M."/>
        </authorList>
    </citation>
    <scope>NUCLEOTIDE SEQUENCE [LARGE SCALE GENOMIC DNA]</scope>
    <source>
        <strain evidence="4 5">DSM 23288</strain>
    </source>
</reference>
<feature type="chain" id="PRO_5039584364" description="Peptidoglycan binding-like domain-containing protein" evidence="2">
    <location>
        <begin position="25"/>
        <end position="540"/>
    </location>
</feature>
<dbReference type="InterPro" id="IPR002477">
    <property type="entry name" value="Peptidoglycan-bd-like"/>
</dbReference>
<feature type="signal peptide" evidence="2">
    <location>
        <begin position="1"/>
        <end position="24"/>
    </location>
</feature>
<dbReference type="InterPro" id="IPR036365">
    <property type="entry name" value="PGBD-like_sf"/>
</dbReference>
<organism evidence="4 5">
    <name type="scientific">Conexibacter arvalis</name>
    <dbReference type="NCBI Taxonomy" id="912552"/>
    <lineage>
        <taxon>Bacteria</taxon>
        <taxon>Bacillati</taxon>
        <taxon>Actinomycetota</taxon>
        <taxon>Thermoleophilia</taxon>
        <taxon>Solirubrobacterales</taxon>
        <taxon>Conexibacteraceae</taxon>
        <taxon>Conexibacter</taxon>
    </lineage>
</organism>
<evidence type="ECO:0000313" key="5">
    <source>
        <dbReference type="Proteomes" id="UP000585272"/>
    </source>
</evidence>
<dbReference type="InterPro" id="IPR017853">
    <property type="entry name" value="GH"/>
</dbReference>
<dbReference type="RefSeq" id="WP_183345629.1">
    <property type="nucleotide sequence ID" value="NZ_JACHNU010000010.1"/>
</dbReference>
<accession>A0A840IJZ6</accession>
<sequence>MTAALTRHTAFLLIVLLGALSAFALAPAAEADAAKKKQQRAKTAATPKKPRIVFIRCSSQPFPCQGSHSIVVRTGRMLIGAGGMTRRAKVEFPVRNARTGKVGKRRVGGTFRTRTRIVVRVPGNAISGRIRVVMPGPRYSNRVRVTVRRAPLPKARAPARSPIPSVGRSAFDGGGMWVWYLSRSERGDPEAMAARAAAAGVRTVFVKSADGTNVWSQFSSSTVAALKATGLNVCGWHFVYGNDPIGEARASAAAKTAGADCFVIDAETAYEGKYAQAQRYVRALRAAVGDDFPIGLTSFPYVHYHGSFPYSVFMGPGGATFNLPQVYWKEIGDTPDRSLQLTYQYNTVYKTPIFPLGQAYDAPPASEIRRFRQLSEAYGARGISWWVWDFARPADWAALGADLPAIAAPADPGWPTLALRSKGDLVVWAQQHLAGAGHSIAIDGDFGAGTQRAVRAYQAAKGLTPTGAIDAATWPTLLRETPREPNWVARASKAARAAANGKGARAATAAANRLPAVNGPTSASMRARRYEIAGGPPRRR</sequence>
<keyword evidence="5" id="KW-1185">Reference proteome</keyword>
<evidence type="ECO:0000256" key="2">
    <source>
        <dbReference type="SAM" id="SignalP"/>
    </source>
</evidence>
<proteinExistence type="predicted"/>
<feature type="region of interest" description="Disordered" evidence="1">
    <location>
        <begin position="517"/>
        <end position="540"/>
    </location>
</feature>
<dbReference type="EMBL" id="JACHNU010000010">
    <property type="protein sequence ID" value="MBB4665049.1"/>
    <property type="molecule type" value="Genomic_DNA"/>
</dbReference>
<dbReference type="SUPFAM" id="SSF47090">
    <property type="entry name" value="PGBD-like"/>
    <property type="match status" value="1"/>
</dbReference>
<dbReference type="InterPro" id="IPR036366">
    <property type="entry name" value="PGBDSf"/>
</dbReference>
<evidence type="ECO:0000259" key="3">
    <source>
        <dbReference type="Pfam" id="PF01471"/>
    </source>
</evidence>
<dbReference type="Gene3D" id="3.20.20.80">
    <property type="entry name" value="Glycosidases"/>
    <property type="match status" value="1"/>
</dbReference>
<dbReference type="AlphaFoldDB" id="A0A840IJZ6"/>
<name>A0A840IJZ6_9ACTN</name>
<comment type="caution">
    <text evidence="4">The sequence shown here is derived from an EMBL/GenBank/DDBJ whole genome shotgun (WGS) entry which is preliminary data.</text>
</comment>
<feature type="domain" description="Peptidoglycan binding-like" evidence="3">
    <location>
        <begin position="423"/>
        <end position="474"/>
    </location>
</feature>
<dbReference type="SUPFAM" id="SSF51445">
    <property type="entry name" value="(Trans)glycosidases"/>
    <property type="match status" value="1"/>
</dbReference>
<keyword evidence="2" id="KW-0732">Signal</keyword>
<dbReference type="Proteomes" id="UP000585272">
    <property type="component" value="Unassembled WGS sequence"/>
</dbReference>